<dbReference type="EMBL" id="VOIW01000006">
    <property type="protein sequence ID" value="MRJ39456.1"/>
    <property type="molecule type" value="Genomic_DNA"/>
</dbReference>
<dbReference type="Pfam" id="PF00300">
    <property type="entry name" value="His_Phos_1"/>
    <property type="match status" value="1"/>
</dbReference>
<dbReference type="InterPro" id="IPR029033">
    <property type="entry name" value="His_PPase_superfam"/>
</dbReference>
<dbReference type="SUPFAM" id="SSF53254">
    <property type="entry name" value="Phosphoglycerate mutase-like"/>
    <property type="match status" value="1"/>
</dbReference>
<reference evidence="2 3" key="1">
    <citation type="submission" date="2019-08" db="EMBL/GenBank/DDBJ databases">
        <title>Pseudomonas haemolytica sp. nov. isolated from raw milk and skim milk concentrate.</title>
        <authorList>
            <person name="Hofmann K."/>
            <person name="Huptas C."/>
            <person name="Doll E."/>
            <person name="Scherer S."/>
            <person name="Wenning M."/>
        </authorList>
    </citation>
    <scope>NUCLEOTIDE SEQUENCE [LARGE SCALE GENOMIC DNA]</scope>
    <source>
        <strain evidence="2 3">DSM 108987</strain>
    </source>
</reference>
<dbReference type="EMBL" id="JAENSR010000003">
    <property type="protein sequence ID" value="MBK3460052.1"/>
    <property type="molecule type" value="Genomic_DNA"/>
</dbReference>
<name>A0A5P1DGK4_9PSED</name>
<gene>
    <name evidence="2" type="ORF">FRT59_21115</name>
    <name evidence="1" type="ORF">JJD71_13370</name>
</gene>
<reference evidence="1 4" key="2">
    <citation type="submission" date="2021-01" db="EMBL/GenBank/DDBJ databases">
        <title>Antibiotic resistance and phylogeny of Pseudomonas spp. isolated over three decades from chicken meat in the Norwegian food chain.</title>
        <authorList>
            <person name="Moen B."/>
        </authorList>
    </citation>
    <scope>NUCLEOTIDE SEQUENCE [LARGE SCALE GENOMIC DNA]</scope>
    <source>
        <strain evidence="1 4">MF6766</strain>
    </source>
</reference>
<dbReference type="SMART" id="SM00855">
    <property type="entry name" value="PGAM"/>
    <property type="match status" value="1"/>
</dbReference>
<proteinExistence type="predicted"/>
<dbReference type="Gene3D" id="3.40.50.1240">
    <property type="entry name" value="Phosphoglycerate mutase-like"/>
    <property type="match status" value="1"/>
</dbReference>
<dbReference type="InterPro" id="IPR013078">
    <property type="entry name" value="His_Pase_superF_clade-1"/>
</dbReference>
<dbReference type="Proteomes" id="UP000620382">
    <property type="component" value="Unassembled WGS sequence"/>
</dbReference>
<dbReference type="OrthoDB" id="7502553at2"/>
<evidence type="ECO:0000313" key="1">
    <source>
        <dbReference type="EMBL" id="MBK3460052.1"/>
    </source>
</evidence>
<comment type="caution">
    <text evidence="2">The sequence shown here is derived from an EMBL/GenBank/DDBJ whole genome shotgun (WGS) entry which is preliminary data.</text>
</comment>
<dbReference type="RefSeq" id="WP_153872242.1">
    <property type="nucleotide sequence ID" value="NZ_JAEKCT010000010.1"/>
</dbReference>
<dbReference type="AlphaFoldDB" id="A0A5P1DGK4"/>
<accession>A0A5P1DGK4</accession>
<organism evidence="2 3">
    <name type="scientific">Pseudomonas haemolytica</name>
    <dbReference type="NCBI Taxonomy" id="2600065"/>
    <lineage>
        <taxon>Bacteria</taxon>
        <taxon>Pseudomonadati</taxon>
        <taxon>Pseudomonadota</taxon>
        <taxon>Gammaproteobacteria</taxon>
        <taxon>Pseudomonadales</taxon>
        <taxon>Pseudomonadaceae</taxon>
        <taxon>Pseudomonas</taxon>
    </lineage>
</organism>
<dbReference type="Proteomes" id="UP000408764">
    <property type="component" value="Unassembled WGS sequence"/>
</dbReference>
<protein>
    <submittedName>
        <fullName evidence="2">Histidine phosphatase family protein</fullName>
    </submittedName>
</protein>
<evidence type="ECO:0000313" key="2">
    <source>
        <dbReference type="EMBL" id="MRJ39456.1"/>
    </source>
</evidence>
<keyword evidence="4" id="KW-1185">Reference proteome</keyword>
<sequence length="187" mass="20749">MLATRLTLICHAVTPLQKQGRFPDDESVAMDWQGAALSLARRYKKPPRLLCGPEARARQTAGLFGYNAEVETALRDADLGTWKGQDIGQLDSDELTAWTTDSASAPHGGESVDQMCARVGQWLKFLETQPGHVVAVTHPFVIRAAMLYVMQFPISMFYLIDVEPLSSVELRFNGRWRLRLAAESSVA</sequence>
<evidence type="ECO:0000313" key="3">
    <source>
        <dbReference type="Proteomes" id="UP000408764"/>
    </source>
</evidence>
<evidence type="ECO:0000313" key="4">
    <source>
        <dbReference type="Proteomes" id="UP000620382"/>
    </source>
</evidence>